<dbReference type="Gene3D" id="3.30.160.40">
    <property type="entry name" value="Porphobilinogen deaminase, C-terminal domain"/>
    <property type="match status" value="1"/>
</dbReference>
<dbReference type="HAMAP" id="MF_00260">
    <property type="entry name" value="Porphobil_deam"/>
    <property type="match status" value="1"/>
</dbReference>
<name>A0A212R6Q6_9CHLR</name>
<protein>
    <recommendedName>
        <fullName evidence="9">Porphobilinogen deaminase</fullName>
        <shortName evidence="9">PBG</shortName>
        <ecNumber evidence="9">2.5.1.61</ecNumber>
    </recommendedName>
    <alternativeName>
        <fullName evidence="9">Hydroxymethylbilane synthase</fullName>
        <shortName evidence="9">HMBS</shortName>
    </alternativeName>
    <alternativeName>
        <fullName evidence="9">Pre-uroporphyrinogen synthase</fullName>
    </alternativeName>
</protein>
<evidence type="ECO:0000313" key="13">
    <source>
        <dbReference type="Proteomes" id="UP000197025"/>
    </source>
</evidence>
<dbReference type="InterPro" id="IPR000860">
    <property type="entry name" value="HemC"/>
</dbReference>
<evidence type="ECO:0000256" key="1">
    <source>
        <dbReference type="ARBA" id="ARBA00002869"/>
    </source>
</evidence>
<comment type="cofactor">
    <cofactor evidence="9">
        <name>dipyrromethane</name>
        <dbReference type="ChEBI" id="CHEBI:60342"/>
    </cofactor>
    <text evidence="9">Binds 1 dipyrromethane group covalently.</text>
</comment>
<dbReference type="Gene3D" id="3.40.190.10">
    <property type="entry name" value="Periplasmic binding protein-like II"/>
    <property type="match status" value="2"/>
</dbReference>
<comment type="pathway">
    <text evidence="2">Porphyrin-containing compound metabolism; protoporphyrin-IX biosynthesis; coproporphyrinogen-III from 5-aminolevulinate: step 2/4.</text>
</comment>
<dbReference type="PANTHER" id="PTHR11557:SF0">
    <property type="entry name" value="PORPHOBILINOGEN DEAMINASE"/>
    <property type="match status" value="1"/>
</dbReference>
<keyword evidence="6 9" id="KW-0808">Transferase</keyword>
<comment type="catalytic activity">
    <reaction evidence="8 9">
        <text>4 porphobilinogen + H2O = hydroxymethylbilane + 4 NH4(+)</text>
        <dbReference type="Rhea" id="RHEA:13185"/>
        <dbReference type="ChEBI" id="CHEBI:15377"/>
        <dbReference type="ChEBI" id="CHEBI:28938"/>
        <dbReference type="ChEBI" id="CHEBI:57845"/>
        <dbReference type="ChEBI" id="CHEBI:58126"/>
        <dbReference type="EC" id="2.5.1.61"/>
    </reaction>
</comment>
<comment type="function">
    <text evidence="1 9">Tetrapolymerization of the monopyrrole PBG into the hydroxymethylbilane pre-uroporphyrinogen in several discrete steps.</text>
</comment>
<sequence>MSDRPLRVGTRGSALARAQTEQVIRRLRAMHPEIPVETVIVHTSGDRGQREVRGAFVKELQHALLEGRIDLAVHSLKDLPTDSVPGLRLAAVLEREDPREALIACDGWTWATLPAGARVGTGSPRRAAQLRALRPDLAYLPLIGNVDTRLRRLEEGRYEAIVLAVAGLIRLGRSEAITEIFPLDQVLPAPGQGAIAVEIRADDARAQVLAERLNHPPTWWAVTAERAFLRALGGGCRVPIAAYGEVRGDRLWLDGLVISPDGRQAIRDQIEGPAEAAEELGRALAERLRSQGAIRILEEAG</sequence>
<dbReference type="PROSITE" id="PS00533">
    <property type="entry name" value="PORPHOBILINOGEN_DEAM"/>
    <property type="match status" value="1"/>
</dbReference>
<dbReference type="OrthoDB" id="9810298at2"/>
<dbReference type="GO" id="GO:0004418">
    <property type="term" value="F:hydroxymethylbilane synthase activity"/>
    <property type="evidence" value="ECO:0007669"/>
    <property type="project" value="UniProtKB-UniRule"/>
</dbReference>
<dbReference type="NCBIfam" id="TIGR00212">
    <property type="entry name" value="hemC"/>
    <property type="match status" value="1"/>
</dbReference>
<dbReference type="EMBL" id="FYEK01000035">
    <property type="protein sequence ID" value="SNB67842.1"/>
    <property type="molecule type" value="Genomic_DNA"/>
</dbReference>
<feature type="modified residue" description="S-(dipyrrolylmethanemethyl)cysteine" evidence="9">
    <location>
        <position position="236"/>
    </location>
</feature>
<dbReference type="SUPFAM" id="SSF53850">
    <property type="entry name" value="Periplasmic binding protein-like II"/>
    <property type="match status" value="1"/>
</dbReference>
<dbReference type="SUPFAM" id="SSF54782">
    <property type="entry name" value="Porphobilinogen deaminase (hydroxymethylbilane synthase), C-terminal domain"/>
    <property type="match status" value="1"/>
</dbReference>
<evidence type="ECO:0000256" key="6">
    <source>
        <dbReference type="ARBA" id="ARBA00022679"/>
    </source>
</evidence>
<dbReference type="Pfam" id="PF03900">
    <property type="entry name" value="Porphobil_deamC"/>
    <property type="match status" value="1"/>
</dbReference>
<comment type="pathway">
    <text evidence="3">Porphyrin-containing compound metabolism; chlorophyll biosynthesis.</text>
</comment>
<dbReference type="EC" id="2.5.1.61" evidence="9"/>
<dbReference type="PRINTS" id="PR00151">
    <property type="entry name" value="PORPHBDMNASE"/>
</dbReference>
<dbReference type="RefSeq" id="WP_088571575.1">
    <property type="nucleotide sequence ID" value="NZ_FYEK01000035.1"/>
</dbReference>
<comment type="miscellaneous">
    <text evidence="9">The porphobilinogen subunits are added to the dipyrromethane group.</text>
</comment>
<dbReference type="Pfam" id="PF01379">
    <property type="entry name" value="Porphobil_deam"/>
    <property type="match status" value="1"/>
</dbReference>
<keyword evidence="13" id="KW-1185">Reference proteome</keyword>
<dbReference type="FunFam" id="3.40.190.10:FF:000005">
    <property type="entry name" value="Porphobilinogen deaminase"/>
    <property type="match status" value="1"/>
</dbReference>
<evidence type="ECO:0000256" key="8">
    <source>
        <dbReference type="ARBA" id="ARBA00048169"/>
    </source>
</evidence>
<evidence type="ECO:0000256" key="3">
    <source>
        <dbReference type="ARBA" id="ARBA00005173"/>
    </source>
</evidence>
<feature type="domain" description="Porphobilinogen deaminase N-terminal" evidence="10">
    <location>
        <begin position="6"/>
        <end position="206"/>
    </location>
</feature>
<dbReference type="InterPro" id="IPR036803">
    <property type="entry name" value="Porphobilinogen_deaminase_C_sf"/>
</dbReference>
<dbReference type="InParanoid" id="A0A212R6Q6"/>
<evidence type="ECO:0000256" key="2">
    <source>
        <dbReference type="ARBA" id="ARBA00004735"/>
    </source>
</evidence>
<evidence type="ECO:0000313" key="12">
    <source>
        <dbReference type="EMBL" id="SNB67842.1"/>
    </source>
</evidence>
<dbReference type="GO" id="GO:0006782">
    <property type="term" value="P:protoporphyrinogen IX biosynthetic process"/>
    <property type="evidence" value="ECO:0007669"/>
    <property type="project" value="UniProtKB-UniRule"/>
</dbReference>
<evidence type="ECO:0000256" key="9">
    <source>
        <dbReference type="HAMAP-Rule" id="MF_00260"/>
    </source>
</evidence>
<reference evidence="13" key="1">
    <citation type="submission" date="2017-06" db="EMBL/GenBank/DDBJ databases">
        <authorList>
            <person name="Varghese N."/>
            <person name="Submissions S."/>
        </authorList>
    </citation>
    <scope>NUCLEOTIDE SEQUENCE [LARGE SCALE GENOMIC DNA]</scope>
    <source>
        <strain evidence="13">JAD2</strain>
    </source>
</reference>
<feature type="domain" description="Porphobilinogen deaminase C-terminal" evidence="11">
    <location>
        <begin position="221"/>
        <end position="289"/>
    </location>
</feature>
<dbReference type="InterPro" id="IPR022419">
    <property type="entry name" value="Porphobilin_deaminase_cofac_BS"/>
</dbReference>
<dbReference type="PANTHER" id="PTHR11557">
    <property type="entry name" value="PORPHOBILINOGEN DEAMINASE"/>
    <property type="match status" value="1"/>
</dbReference>
<proteinExistence type="inferred from homology"/>
<gene>
    <name evidence="9" type="primary">hemC</name>
    <name evidence="12" type="ORF">SAMN02746019_00001870</name>
</gene>
<evidence type="ECO:0000256" key="5">
    <source>
        <dbReference type="ARBA" id="ARBA00011245"/>
    </source>
</evidence>
<evidence type="ECO:0000256" key="4">
    <source>
        <dbReference type="ARBA" id="ARBA00005638"/>
    </source>
</evidence>
<dbReference type="AlphaFoldDB" id="A0A212R6Q6"/>
<dbReference type="FunCoup" id="A0A212R6Q6">
    <property type="interactions" value="444"/>
</dbReference>
<dbReference type="GO" id="GO:0005737">
    <property type="term" value="C:cytoplasm"/>
    <property type="evidence" value="ECO:0007669"/>
    <property type="project" value="UniProtKB-UniRule"/>
</dbReference>
<keyword evidence="7 9" id="KW-0627">Porphyrin biosynthesis</keyword>
<evidence type="ECO:0000259" key="10">
    <source>
        <dbReference type="Pfam" id="PF01379"/>
    </source>
</evidence>
<comment type="subunit">
    <text evidence="5 9">Monomer.</text>
</comment>
<dbReference type="FunFam" id="3.30.160.40:FF:000002">
    <property type="entry name" value="Porphobilinogen deaminase"/>
    <property type="match status" value="1"/>
</dbReference>
<accession>A0A212R6Q6</accession>
<dbReference type="InterPro" id="IPR022418">
    <property type="entry name" value="Porphobilinogen_deaminase_C"/>
</dbReference>
<dbReference type="Proteomes" id="UP000197025">
    <property type="component" value="Unassembled WGS sequence"/>
</dbReference>
<evidence type="ECO:0000259" key="11">
    <source>
        <dbReference type="Pfam" id="PF03900"/>
    </source>
</evidence>
<dbReference type="InterPro" id="IPR022417">
    <property type="entry name" value="Porphobilin_deaminase_N"/>
</dbReference>
<comment type="similarity">
    <text evidence="4 9">Belongs to the HMBS family.</text>
</comment>
<organism evidence="12 13">
    <name type="scientific">Thermoflexus hugenholtzii JAD2</name>
    <dbReference type="NCBI Taxonomy" id="877466"/>
    <lineage>
        <taxon>Bacteria</taxon>
        <taxon>Bacillati</taxon>
        <taxon>Chloroflexota</taxon>
        <taxon>Thermoflexia</taxon>
        <taxon>Thermoflexales</taxon>
        <taxon>Thermoflexaceae</taxon>
        <taxon>Thermoflexus</taxon>
    </lineage>
</organism>
<dbReference type="PIRSF" id="PIRSF001438">
    <property type="entry name" value="4pyrrol_synth_OHMeBilane_synth"/>
    <property type="match status" value="1"/>
</dbReference>
<evidence type="ECO:0000256" key="7">
    <source>
        <dbReference type="ARBA" id="ARBA00023244"/>
    </source>
</evidence>